<comment type="similarity">
    <text evidence="1 2">Belongs to the small heat shock protein (HSP20) family.</text>
</comment>
<evidence type="ECO:0000259" key="3">
    <source>
        <dbReference type="PROSITE" id="PS01031"/>
    </source>
</evidence>
<evidence type="ECO:0000313" key="5">
    <source>
        <dbReference type="Proteomes" id="UP000002572"/>
    </source>
</evidence>
<evidence type="ECO:0000256" key="2">
    <source>
        <dbReference type="RuleBase" id="RU003616"/>
    </source>
</evidence>
<dbReference type="SUPFAM" id="SSF49764">
    <property type="entry name" value="HSP20-like chaperones"/>
    <property type="match status" value="1"/>
</dbReference>
<dbReference type="InterPro" id="IPR031107">
    <property type="entry name" value="Small_HSP"/>
</dbReference>
<accession>E6W140</accession>
<evidence type="ECO:0000313" key="4">
    <source>
        <dbReference type="EMBL" id="ADU66460.1"/>
    </source>
</evidence>
<dbReference type="OrthoDB" id="9814487at2"/>
<dbReference type="InterPro" id="IPR008978">
    <property type="entry name" value="HSP20-like_chaperone"/>
</dbReference>
<proteinExistence type="inferred from homology"/>
<reference evidence="4 5" key="1">
    <citation type="submission" date="2010-12" db="EMBL/GenBank/DDBJ databases">
        <title>Complete sequence of Desulfurispirillum indicum S5.</title>
        <authorList>
            <consortium name="US DOE Joint Genome Institute"/>
            <person name="Lucas S."/>
            <person name="Copeland A."/>
            <person name="Lapidus A."/>
            <person name="Cheng J.-F."/>
            <person name="Goodwin L."/>
            <person name="Pitluck S."/>
            <person name="Chertkov O."/>
            <person name="Held B."/>
            <person name="Detter J.C."/>
            <person name="Han C."/>
            <person name="Tapia R."/>
            <person name="Land M."/>
            <person name="Hauser L."/>
            <person name="Kyrpides N."/>
            <person name="Ivanova N."/>
            <person name="Mikhailova N."/>
            <person name="Haggblom M."/>
            <person name="Rauschenbach I."/>
            <person name="Bini E."/>
            <person name="Woyke T."/>
        </authorList>
    </citation>
    <scope>NUCLEOTIDE SEQUENCE [LARGE SCALE GENOMIC DNA]</scope>
    <source>
        <strain evidence="5">ATCC BAA-1389 / DSM 22839 / S5</strain>
    </source>
</reference>
<dbReference type="STRING" id="653733.Selin_1731"/>
<evidence type="ECO:0000256" key="1">
    <source>
        <dbReference type="PROSITE-ProRule" id="PRU00285"/>
    </source>
</evidence>
<dbReference type="Pfam" id="PF00011">
    <property type="entry name" value="HSP20"/>
    <property type="match status" value="1"/>
</dbReference>
<dbReference type="CDD" id="cd06464">
    <property type="entry name" value="ACD_sHsps-like"/>
    <property type="match status" value="1"/>
</dbReference>
<dbReference type="FunCoup" id="E6W140">
    <property type="interactions" value="137"/>
</dbReference>
<dbReference type="RefSeq" id="WP_013506340.1">
    <property type="nucleotide sequence ID" value="NC_014836.1"/>
</dbReference>
<dbReference type="KEGG" id="din:Selin_1731"/>
<dbReference type="AlphaFoldDB" id="E6W140"/>
<dbReference type="Proteomes" id="UP000002572">
    <property type="component" value="Chromosome"/>
</dbReference>
<dbReference type="Gene3D" id="2.60.40.790">
    <property type="match status" value="1"/>
</dbReference>
<dbReference type="PANTHER" id="PTHR11527">
    <property type="entry name" value="HEAT-SHOCK PROTEIN 20 FAMILY MEMBER"/>
    <property type="match status" value="1"/>
</dbReference>
<keyword evidence="5" id="KW-1185">Reference proteome</keyword>
<dbReference type="InParanoid" id="E6W140"/>
<name>E6W140_DESIS</name>
<protein>
    <submittedName>
        <fullName evidence="4">Heat shock protein Hsp20</fullName>
    </submittedName>
</protein>
<gene>
    <name evidence="4" type="ordered locus">Selin_1731</name>
</gene>
<organism evidence="4 5">
    <name type="scientific">Desulfurispirillum indicum (strain ATCC BAA-1389 / DSM 22839 / S5)</name>
    <dbReference type="NCBI Taxonomy" id="653733"/>
    <lineage>
        <taxon>Bacteria</taxon>
        <taxon>Pseudomonadati</taxon>
        <taxon>Chrysiogenota</taxon>
        <taxon>Chrysiogenia</taxon>
        <taxon>Chrysiogenales</taxon>
        <taxon>Chrysiogenaceae</taxon>
        <taxon>Desulfurispirillum</taxon>
    </lineage>
</organism>
<keyword evidence="4" id="KW-0346">Stress response</keyword>
<dbReference type="InterPro" id="IPR002068">
    <property type="entry name" value="A-crystallin/Hsp20_dom"/>
</dbReference>
<dbReference type="eggNOG" id="COG0071">
    <property type="taxonomic scope" value="Bacteria"/>
</dbReference>
<feature type="domain" description="SHSP" evidence="3">
    <location>
        <begin position="36"/>
        <end position="145"/>
    </location>
</feature>
<sequence length="145" mass="16670">MSITKWNPLHNLVFLYDRMNLFYEEVKEKSGQEQWHFEEQWQPVADVACTDKEYVVDIALPGVPSQDIHLEIVDNSLCVSGTRLSRSQRDSASCLRLEREHGAFSRAIKLERAICEESVSADYRDGILRVTLPFAVRKKVNIETG</sequence>
<dbReference type="PROSITE" id="PS01031">
    <property type="entry name" value="SHSP"/>
    <property type="match status" value="1"/>
</dbReference>
<dbReference type="HOGENOM" id="CLU_046737_12_2_0"/>
<dbReference type="EMBL" id="CP002432">
    <property type="protein sequence ID" value="ADU66460.1"/>
    <property type="molecule type" value="Genomic_DNA"/>
</dbReference>